<keyword evidence="1" id="KW-0902">Two-component regulatory system</keyword>
<dbReference type="PANTHER" id="PTHR37299">
    <property type="entry name" value="TRANSCRIPTIONAL REGULATOR-RELATED"/>
    <property type="match status" value="1"/>
</dbReference>
<proteinExistence type="predicted"/>
<dbReference type="SMART" id="SM00850">
    <property type="entry name" value="LytTR"/>
    <property type="match status" value="1"/>
</dbReference>
<sequence length="340" mass="37163">MECPGVLDGIAAVARKRDPAWSTGGWLCSYRSEGHCRKRRAHDHCAEPDRWRSARGAGHRVGSPEEAIGSHPWRSGIVVHRAAGDLLCRNAPSPGRDGGSVIRTLVVDDVALARDRLVRFLASEPDVLVVGEAATLEAALVRARLGDVDLVLLDIGLPDGSGLDLVRHLETLVPHVVFVTAYSVHAVRAFDAGALDYLLKPVDPKRLQLAIRRVRQRIDGKGAQTARLAVDVGDRTVYLELAQIDYVEVAGHYVCIHAGKDTYLRRDSLANLADCLEPHGFVRIHRSSLVNVARVVALRPARNQDAQLELLGGATLRVSRQFRGQLQARLPTLSQPLLHD</sequence>
<accession>A0A2S6Z6E7</accession>
<dbReference type="Gene3D" id="2.40.50.1020">
    <property type="entry name" value="LytTr DNA-binding domain"/>
    <property type="match status" value="1"/>
</dbReference>
<dbReference type="InterPro" id="IPR011006">
    <property type="entry name" value="CheY-like_superfamily"/>
</dbReference>
<evidence type="ECO:0000313" key="6">
    <source>
        <dbReference type="Proteomes" id="UP000238270"/>
    </source>
</evidence>
<protein>
    <recommendedName>
        <fullName evidence="7">DNA-binding response regulator</fullName>
    </recommendedName>
</protein>
<dbReference type="EMBL" id="MIGV01000005">
    <property type="protein sequence ID" value="PPT77103.1"/>
    <property type="molecule type" value="Genomic_DNA"/>
</dbReference>
<evidence type="ECO:0000259" key="3">
    <source>
        <dbReference type="PROSITE" id="PS50110"/>
    </source>
</evidence>
<dbReference type="PROSITE" id="PS50110">
    <property type="entry name" value="RESPONSE_REGULATORY"/>
    <property type="match status" value="1"/>
</dbReference>
<evidence type="ECO:0000259" key="4">
    <source>
        <dbReference type="PROSITE" id="PS50930"/>
    </source>
</evidence>
<dbReference type="PROSITE" id="PS50930">
    <property type="entry name" value="HTH_LYTTR"/>
    <property type="match status" value="1"/>
</dbReference>
<dbReference type="GO" id="GO:0003677">
    <property type="term" value="F:DNA binding"/>
    <property type="evidence" value="ECO:0007669"/>
    <property type="project" value="InterPro"/>
</dbReference>
<dbReference type="SMART" id="SM00448">
    <property type="entry name" value="REC"/>
    <property type="match status" value="1"/>
</dbReference>
<dbReference type="SUPFAM" id="SSF52172">
    <property type="entry name" value="CheY-like"/>
    <property type="match status" value="1"/>
</dbReference>
<dbReference type="Proteomes" id="UP000238270">
    <property type="component" value="Unassembled WGS sequence"/>
</dbReference>
<dbReference type="Gene3D" id="3.40.50.2300">
    <property type="match status" value="1"/>
</dbReference>
<dbReference type="Pfam" id="PF04397">
    <property type="entry name" value="LytTR"/>
    <property type="match status" value="1"/>
</dbReference>
<feature type="domain" description="HTH LytTR-type" evidence="4">
    <location>
        <begin position="228"/>
        <end position="332"/>
    </location>
</feature>
<dbReference type="AlphaFoldDB" id="A0A2S6Z6E7"/>
<dbReference type="Pfam" id="PF00072">
    <property type="entry name" value="Response_reg"/>
    <property type="match status" value="1"/>
</dbReference>
<evidence type="ECO:0008006" key="7">
    <source>
        <dbReference type="Google" id="ProtNLM"/>
    </source>
</evidence>
<comment type="caution">
    <text evidence="5">The sequence shown here is derived from an EMBL/GenBank/DDBJ whole genome shotgun (WGS) entry which is preliminary data.</text>
</comment>
<evidence type="ECO:0000313" key="5">
    <source>
        <dbReference type="EMBL" id="PPT77103.1"/>
    </source>
</evidence>
<feature type="modified residue" description="4-aspartylphosphate" evidence="2">
    <location>
        <position position="154"/>
    </location>
</feature>
<reference evidence="5 6" key="1">
    <citation type="submission" date="2016-08" db="EMBL/GenBank/DDBJ databases">
        <title>Evolution of the type three secretion system and type three effector repertoires in Xanthomonas.</title>
        <authorList>
            <person name="Merda D."/>
            <person name="Briand M."/>
            <person name="Bosis E."/>
            <person name="Rousseau C."/>
            <person name="Portier P."/>
            <person name="Jacques M.-A."/>
            <person name="Fischer-Le Saux M."/>
        </authorList>
    </citation>
    <scope>NUCLEOTIDE SEQUENCE [LARGE SCALE GENOMIC DNA]</scope>
    <source>
        <strain evidence="5 6">CFBP 3122</strain>
    </source>
</reference>
<evidence type="ECO:0000256" key="2">
    <source>
        <dbReference type="PROSITE-ProRule" id="PRU00169"/>
    </source>
</evidence>
<dbReference type="InterPro" id="IPR046947">
    <property type="entry name" value="LytR-like"/>
</dbReference>
<dbReference type="InterPro" id="IPR007492">
    <property type="entry name" value="LytTR_DNA-bd_dom"/>
</dbReference>
<organism evidence="5 6">
    <name type="scientific">Xanthomonas arboricola pv. populi</name>
    <dbReference type="NCBI Taxonomy" id="487823"/>
    <lineage>
        <taxon>Bacteria</taxon>
        <taxon>Pseudomonadati</taxon>
        <taxon>Pseudomonadota</taxon>
        <taxon>Gammaproteobacteria</taxon>
        <taxon>Lysobacterales</taxon>
        <taxon>Lysobacteraceae</taxon>
        <taxon>Xanthomonas</taxon>
    </lineage>
</organism>
<name>A0A2S6Z6E7_9XANT</name>
<evidence type="ECO:0000256" key="1">
    <source>
        <dbReference type="ARBA" id="ARBA00023012"/>
    </source>
</evidence>
<gene>
    <name evidence="5" type="ORF">XaplCFBP3122_06505</name>
</gene>
<feature type="domain" description="Response regulatory" evidence="3">
    <location>
        <begin position="103"/>
        <end position="215"/>
    </location>
</feature>
<dbReference type="InterPro" id="IPR001789">
    <property type="entry name" value="Sig_transdc_resp-reg_receiver"/>
</dbReference>
<dbReference type="GO" id="GO:0000156">
    <property type="term" value="F:phosphorelay response regulator activity"/>
    <property type="evidence" value="ECO:0007669"/>
    <property type="project" value="InterPro"/>
</dbReference>
<keyword evidence="2" id="KW-0597">Phosphoprotein</keyword>
<dbReference type="PANTHER" id="PTHR37299:SF1">
    <property type="entry name" value="STAGE 0 SPORULATION PROTEIN A HOMOLOG"/>
    <property type="match status" value="1"/>
</dbReference>